<dbReference type="PANTHER" id="PTHR34484">
    <property type="entry name" value="OS02G0832600 PROTEIN"/>
    <property type="match status" value="1"/>
</dbReference>
<dbReference type="KEGG" id="ppp:112281337"/>
<evidence type="ECO:0000256" key="1">
    <source>
        <dbReference type="SAM" id="MobiDB-lite"/>
    </source>
</evidence>
<protein>
    <submittedName>
        <fullName evidence="2">Uncharacterized protein</fullName>
    </submittedName>
</protein>
<dbReference type="OrthoDB" id="1935617at2759"/>
<accession>A0A7I4DML6</accession>
<organism evidence="2 3">
    <name type="scientific">Physcomitrium patens</name>
    <name type="common">Spreading-leaved earth moss</name>
    <name type="synonym">Physcomitrella patens</name>
    <dbReference type="NCBI Taxonomy" id="3218"/>
    <lineage>
        <taxon>Eukaryota</taxon>
        <taxon>Viridiplantae</taxon>
        <taxon>Streptophyta</taxon>
        <taxon>Embryophyta</taxon>
        <taxon>Bryophyta</taxon>
        <taxon>Bryophytina</taxon>
        <taxon>Bryopsida</taxon>
        <taxon>Funariidae</taxon>
        <taxon>Funariales</taxon>
        <taxon>Funariaceae</taxon>
        <taxon>Physcomitrium</taxon>
    </lineage>
</organism>
<sequence length="316" mass="35588">MAATQVVMAEQGMGHPAVPWDGAPPKRKWRSKSTQPKYQMYSAIFQKGVKEPGLGPSRFKGSQKKKGLKARKFHDHRGSVPWTVPRTPFNDSSFLMQVRKCGGLAPVFPSPTISSYDFGSYQDLLDLEDYGYGSMTGLIRLRRVENDGDEWGGASTVVNDPDVINMCEVEQRLPSSPADSLERLEQRIDRGVSRFEIRGAAKQDRRIQDLQDENLLLKHRLLLMFFTISTKDQLSLRSSPSHVLWKAANAQDLQHEERDFESLCGHCAKPVKVLLLGKCSALPVLSDLCNKLSLEGEGETQRIFKYVLLYCIFLVV</sequence>
<reference evidence="2 3" key="2">
    <citation type="journal article" date="2018" name="Plant J.">
        <title>The Physcomitrella patens chromosome-scale assembly reveals moss genome structure and evolution.</title>
        <authorList>
            <person name="Lang D."/>
            <person name="Ullrich K.K."/>
            <person name="Murat F."/>
            <person name="Fuchs J."/>
            <person name="Jenkins J."/>
            <person name="Haas F.B."/>
            <person name="Piednoel M."/>
            <person name="Gundlach H."/>
            <person name="Van Bel M."/>
            <person name="Meyberg R."/>
            <person name="Vives C."/>
            <person name="Morata J."/>
            <person name="Symeonidi A."/>
            <person name="Hiss M."/>
            <person name="Muchero W."/>
            <person name="Kamisugi Y."/>
            <person name="Saleh O."/>
            <person name="Blanc G."/>
            <person name="Decker E.L."/>
            <person name="van Gessel N."/>
            <person name="Grimwood J."/>
            <person name="Hayes R.D."/>
            <person name="Graham S.W."/>
            <person name="Gunter L.E."/>
            <person name="McDaniel S.F."/>
            <person name="Hoernstein S.N.W."/>
            <person name="Larsson A."/>
            <person name="Li F.W."/>
            <person name="Perroud P.F."/>
            <person name="Phillips J."/>
            <person name="Ranjan P."/>
            <person name="Rokshar D.S."/>
            <person name="Rothfels C.J."/>
            <person name="Schneider L."/>
            <person name="Shu S."/>
            <person name="Stevenson D.W."/>
            <person name="Thummler F."/>
            <person name="Tillich M."/>
            <person name="Villarreal Aguilar J.C."/>
            <person name="Widiez T."/>
            <person name="Wong G.K."/>
            <person name="Wymore A."/>
            <person name="Zhang Y."/>
            <person name="Zimmer A.D."/>
            <person name="Quatrano R.S."/>
            <person name="Mayer K.F.X."/>
            <person name="Goodstein D."/>
            <person name="Casacuberta J.M."/>
            <person name="Vandepoele K."/>
            <person name="Reski R."/>
            <person name="Cuming A.C."/>
            <person name="Tuskan G.A."/>
            <person name="Maumus F."/>
            <person name="Salse J."/>
            <person name="Schmutz J."/>
            <person name="Rensing S.A."/>
        </authorList>
    </citation>
    <scope>NUCLEOTIDE SEQUENCE [LARGE SCALE GENOMIC DNA]</scope>
    <source>
        <strain evidence="2 3">cv. Gransden 2004</strain>
    </source>
</reference>
<dbReference type="Proteomes" id="UP000006727">
    <property type="component" value="Chromosome 4"/>
</dbReference>
<dbReference type="InParanoid" id="A0A7I4DML6"/>
<reference evidence="2" key="3">
    <citation type="submission" date="2020-12" db="UniProtKB">
        <authorList>
            <consortium name="EnsemblPlants"/>
        </authorList>
    </citation>
    <scope>IDENTIFICATION</scope>
</reference>
<name>A0A7I4DML6_PHYPA</name>
<dbReference type="PANTHER" id="PTHR34484:SF2">
    <property type="entry name" value="OS02G0832600 PROTEIN"/>
    <property type="match status" value="1"/>
</dbReference>
<gene>
    <name evidence="2" type="primary">LOC112281337</name>
</gene>
<evidence type="ECO:0000313" key="3">
    <source>
        <dbReference type="Proteomes" id="UP000006727"/>
    </source>
</evidence>
<dbReference type="EMBL" id="ABEU02000004">
    <property type="status" value="NOT_ANNOTATED_CDS"/>
    <property type="molecule type" value="Genomic_DNA"/>
</dbReference>
<proteinExistence type="predicted"/>
<feature type="region of interest" description="Disordered" evidence="1">
    <location>
        <begin position="13"/>
        <end position="33"/>
    </location>
</feature>
<evidence type="ECO:0000313" key="2">
    <source>
        <dbReference type="EnsemblPlants" id="Pp3c4_14280V3.5"/>
    </source>
</evidence>
<dbReference type="AlphaFoldDB" id="A0A7I4DML6"/>
<reference evidence="2 3" key="1">
    <citation type="journal article" date="2008" name="Science">
        <title>The Physcomitrella genome reveals evolutionary insights into the conquest of land by plants.</title>
        <authorList>
            <person name="Rensing S."/>
            <person name="Lang D."/>
            <person name="Zimmer A."/>
            <person name="Terry A."/>
            <person name="Salamov A."/>
            <person name="Shapiro H."/>
            <person name="Nishiyama T."/>
            <person name="Perroud P.-F."/>
            <person name="Lindquist E."/>
            <person name="Kamisugi Y."/>
            <person name="Tanahashi T."/>
            <person name="Sakakibara K."/>
            <person name="Fujita T."/>
            <person name="Oishi K."/>
            <person name="Shin-I T."/>
            <person name="Kuroki Y."/>
            <person name="Toyoda A."/>
            <person name="Suzuki Y."/>
            <person name="Hashimoto A."/>
            <person name="Yamaguchi K."/>
            <person name="Sugano A."/>
            <person name="Kohara Y."/>
            <person name="Fujiyama A."/>
            <person name="Anterola A."/>
            <person name="Aoki S."/>
            <person name="Ashton N."/>
            <person name="Barbazuk W.B."/>
            <person name="Barker E."/>
            <person name="Bennetzen J."/>
            <person name="Bezanilla M."/>
            <person name="Blankenship R."/>
            <person name="Cho S.H."/>
            <person name="Dutcher S."/>
            <person name="Estelle M."/>
            <person name="Fawcett J.A."/>
            <person name="Gundlach H."/>
            <person name="Hanada K."/>
            <person name="Heyl A."/>
            <person name="Hicks K.A."/>
            <person name="Hugh J."/>
            <person name="Lohr M."/>
            <person name="Mayer K."/>
            <person name="Melkozernov A."/>
            <person name="Murata T."/>
            <person name="Nelson D."/>
            <person name="Pils B."/>
            <person name="Prigge M."/>
            <person name="Reiss B."/>
            <person name="Renner T."/>
            <person name="Rombauts S."/>
            <person name="Rushton P."/>
            <person name="Sanderfoot A."/>
            <person name="Schween G."/>
            <person name="Shiu S.-H."/>
            <person name="Stueber K."/>
            <person name="Theodoulou F.L."/>
            <person name="Tu H."/>
            <person name="Van de Peer Y."/>
            <person name="Verrier P.J."/>
            <person name="Waters E."/>
            <person name="Wood A."/>
            <person name="Yang L."/>
            <person name="Cove D."/>
            <person name="Cuming A."/>
            <person name="Hasebe M."/>
            <person name="Lucas S."/>
            <person name="Mishler D.B."/>
            <person name="Reski R."/>
            <person name="Grigoriev I."/>
            <person name="Quatrano R.S."/>
            <person name="Boore J.L."/>
        </authorList>
    </citation>
    <scope>NUCLEOTIDE SEQUENCE [LARGE SCALE GENOMIC DNA]</scope>
    <source>
        <strain evidence="2 3">cv. Gransden 2004</strain>
    </source>
</reference>
<dbReference type="GeneID" id="112281337"/>
<keyword evidence="3" id="KW-1185">Reference proteome</keyword>
<dbReference type="EnsemblPlants" id="Pp3c4_14280V3.5">
    <property type="protein sequence ID" value="Pp3c4_14280V3.5"/>
    <property type="gene ID" value="Pp3c4_14280"/>
</dbReference>
<dbReference type="RefSeq" id="XP_024373497.1">
    <property type="nucleotide sequence ID" value="XM_024517729.2"/>
</dbReference>
<dbReference type="Gramene" id="Pp3c4_14280V3.5">
    <property type="protein sequence ID" value="Pp3c4_14280V3.5"/>
    <property type="gene ID" value="Pp3c4_14280"/>
</dbReference>